<feature type="transmembrane region" description="Helical" evidence="3">
    <location>
        <begin position="6"/>
        <end position="23"/>
    </location>
</feature>
<keyword evidence="3" id="KW-0812">Transmembrane</keyword>
<evidence type="ECO:0000256" key="2">
    <source>
        <dbReference type="ARBA" id="ARBA00022801"/>
    </source>
</evidence>
<reference evidence="5 6" key="1">
    <citation type="submission" date="2018-07" db="EMBL/GenBank/DDBJ databases">
        <title>Comparative genomes isolates from brazilian mangrove.</title>
        <authorList>
            <person name="De Araujo J.E."/>
            <person name="Taketani R.G."/>
            <person name="Silva M.C.P."/>
            <person name="Lourenco M.V."/>
            <person name="Oliveira V.M."/>
            <person name="Andreote F.D."/>
        </authorList>
    </citation>
    <scope>NUCLEOTIDE SEQUENCE [LARGE SCALE GENOMIC DNA]</scope>
    <source>
        <strain evidence="5 6">HEX PRIS-MGV</strain>
    </source>
</reference>
<dbReference type="GO" id="GO:0008758">
    <property type="term" value="F:UDP-2,3-diacylglucosamine hydrolase activity"/>
    <property type="evidence" value="ECO:0007669"/>
    <property type="project" value="TreeGrafter"/>
</dbReference>
<name>A0A368KRU3_9BACT</name>
<organism evidence="5 6">
    <name type="scientific">Bremerella cremea</name>
    <dbReference type="NCBI Taxonomy" id="1031537"/>
    <lineage>
        <taxon>Bacteria</taxon>
        <taxon>Pseudomonadati</taxon>
        <taxon>Planctomycetota</taxon>
        <taxon>Planctomycetia</taxon>
        <taxon>Pirellulales</taxon>
        <taxon>Pirellulaceae</taxon>
        <taxon>Bremerella</taxon>
    </lineage>
</organism>
<dbReference type="AlphaFoldDB" id="A0A368KRU3"/>
<dbReference type="SUPFAM" id="SSF56300">
    <property type="entry name" value="Metallo-dependent phosphatases"/>
    <property type="match status" value="1"/>
</dbReference>
<dbReference type="GO" id="GO:0046872">
    <property type="term" value="F:metal ion binding"/>
    <property type="evidence" value="ECO:0007669"/>
    <property type="project" value="UniProtKB-KW"/>
</dbReference>
<comment type="caution">
    <text evidence="5">The sequence shown here is derived from an EMBL/GenBank/DDBJ whole genome shotgun (WGS) entry which is preliminary data.</text>
</comment>
<keyword evidence="3" id="KW-0472">Membrane</keyword>
<dbReference type="InterPro" id="IPR004843">
    <property type="entry name" value="Calcineurin-like_PHP"/>
</dbReference>
<dbReference type="Proteomes" id="UP000253562">
    <property type="component" value="Unassembled WGS sequence"/>
</dbReference>
<dbReference type="CDD" id="cd07385">
    <property type="entry name" value="MPP_YkuE_C"/>
    <property type="match status" value="1"/>
</dbReference>
<dbReference type="PANTHER" id="PTHR31302">
    <property type="entry name" value="TRANSMEMBRANE PROTEIN WITH METALLOPHOSPHOESTERASE DOMAIN-RELATED"/>
    <property type="match status" value="1"/>
</dbReference>
<dbReference type="EMBL" id="QPEX01000019">
    <property type="protein sequence ID" value="RCS50566.1"/>
    <property type="molecule type" value="Genomic_DNA"/>
</dbReference>
<keyword evidence="3" id="KW-1133">Transmembrane helix</keyword>
<dbReference type="Pfam" id="PF00149">
    <property type="entry name" value="Metallophos"/>
    <property type="match status" value="1"/>
</dbReference>
<evidence type="ECO:0000259" key="4">
    <source>
        <dbReference type="Pfam" id="PF00149"/>
    </source>
</evidence>
<dbReference type="Gene3D" id="3.60.21.10">
    <property type="match status" value="1"/>
</dbReference>
<evidence type="ECO:0000256" key="1">
    <source>
        <dbReference type="ARBA" id="ARBA00022723"/>
    </source>
</evidence>
<feature type="transmembrane region" description="Helical" evidence="3">
    <location>
        <begin position="35"/>
        <end position="60"/>
    </location>
</feature>
<dbReference type="OrthoDB" id="9780884at2"/>
<feature type="transmembrane region" description="Helical" evidence="3">
    <location>
        <begin position="80"/>
        <end position="106"/>
    </location>
</feature>
<accession>A0A368KRU3</accession>
<sequence>MYALIAILMLIAGIGHLAIWTRLHCFFHAKAYRQWLIDMIELLIYAMSLLIPVLFFAWWIQQPRLPDEAILTGGDTEHSLLYDIWFIYGTLCVIAFAIATALWLFYWYEEHRFAAYVNQRVLGRYDFNDVAPQMVAAKTSQLGTMIPGNQILQLDVNHKELFLPRLPEQLDGLTLTHISDLHLKGHMSEAFYRKIVTQVNDLQSDLIIISGDVFDHDKCFAWSSATLGQLSAPCGTYFILGNHEIRTSDPNLARKTLVDDGLIYLGGRHMTLLIRDYPVVLAGNELPWHPPAPDMNTLDSTSHERPPFKLLVAHTPDQFGWAASHDFDLMLAGHVHGGQIRLPGIGPIVSPSLYGTRYACGVFYSEPTLMHVSRGISGTTPLRLNCLPEITQLVLRTGK</sequence>
<dbReference type="InterPro" id="IPR029052">
    <property type="entry name" value="Metallo-depent_PP-like"/>
</dbReference>
<dbReference type="GO" id="GO:0009245">
    <property type="term" value="P:lipid A biosynthetic process"/>
    <property type="evidence" value="ECO:0007669"/>
    <property type="project" value="TreeGrafter"/>
</dbReference>
<proteinExistence type="predicted"/>
<keyword evidence="2" id="KW-0378">Hydrolase</keyword>
<protein>
    <submittedName>
        <fullName evidence="5">Metallophosphoesterase</fullName>
    </submittedName>
</protein>
<dbReference type="PANTHER" id="PTHR31302:SF31">
    <property type="entry name" value="PHOSPHODIESTERASE YAEI"/>
    <property type="match status" value="1"/>
</dbReference>
<dbReference type="RefSeq" id="WP_114368713.1">
    <property type="nucleotide sequence ID" value="NZ_QPEX01000019.1"/>
</dbReference>
<evidence type="ECO:0000313" key="6">
    <source>
        <dbReference type="Proteomes" id="UP000253562"/>
    </source>
</evidence>
<evidence type="ECO:0000313" key="5">
    <source>
        <dbReference type="EMBL" id="RCS50566.1"/>
    </source>
</evidence>
<gene>
    <name evidence="5" type="ORF">DTL42_10675</name>
</gene>
<feature type="domain" description="Calcineurin-like phosphoesterase" evidence="4">
    <location>
        <begin position="174"/>
        <end position="337"/>
    </location>
</feature>
<keyword evidence="1" id="KW-0479">Metal-binding</keyword>
<dbReference type="InterPro" id="IPR051158">
    <property type="entry name" value="Metallophosphoesterase_sf"/>
</dbReference>
<evidence type="ECO:0000256" key="3">
    <source>
        <dbReference type="SAM" id="Phobius"/>
    </source>
</evidence>
<dbReference type="GO" id="GO:0016020">
    <property type="term" value="C:membrane"/>
    <property type="evidence" value="ECO:0007669"/>
    <property type="project" value="GOC"/>
</dbReference>